<feature type="region of interest" description="Disordered" evidence="6">
    <location>
        <begin position="67"/>
        <end position="95"/>
    </location>
</feature>
<evidence type="ECO:0000256" key="4">
    <source>
        <dbReference type="ARBA" id="ARBA00022833"/>
    </source>
</evidence>
<keyword evidence="4" id="KW-0862">Zinc</keyword>
<proteinExistence type="predicted"/>
<evidence type="ECO:0000256" key="2">
    <source>
        <dbReference type="ARBA" id="ARBA00022737"/>
    </source>
</evidence>
<name>A0A8T0EXT2_ARGBR</name>
<dbReference type="PROSITE" id="PS00028">
    <property type="entry name" value="ZINC_FINGER_C2H2_1"/>
    <property type="match status" value="4"/>
</dbReference>
<dbReference type="GO" id="GO:0008270">
    <property type="term" value="F:zinc ion binding"/>
    <property type="evidence" value="ECO:0007669"/>
    <property type="project" value="UniProtKB-KW"/>
</dbReference>
<dbReference type="AlphaFoldDB" id="A0A8T0EXT2"/>
<dbReference type="EMBL" id="JABXBU010002072">
    <property type="protein sequence ID" value="KAF8778829.1"/>
    <property type="molecule type" value="Genomic_DNA"/>
</dbReference>
<feature type="domain" description="C2H2-type" evidence="7">
    <location>
        <begin position="213"/>
        <end position="241"/>
    </location>
</feature>
<gene>
    <name evidence="8" type="ORF">HNY73_015515</name>
</gene>
<dbReference type="Pfam" id="PF13894">
    <property type="entry name" value="zf-C2H2_4"/>
    <property type="match status" value="1"/>
</dbReference>
<reference evidence="8" key="2">
    <citation type="submission" date="2020-06" db="EMBL/GenBank/DDBJ databases">
        <authorList>
            <person name="Sheffer M."/>
        </authorList>
    </citation>
    <scope>NUCLEOTIDE SEQUENCE</scope>
</reference>
<dbReference type="GO" id="GO:0005634">
    <property type="term" value="C:nucleus"/>
    <property type="evidence" value="ECO:0007669"/>
    <property type="project" value="UniProtKB-ARBA"/>
</dbReference>
<comment type="caution">
    <text evidence="8">The sequence shown here is derived from an EMBL/GenBank/DDBJ whole genome shotgun (WGS) entry which is preliminary data.</text>
</comment>
<reference evidence="8" key="1">
    <citation type="journal article" date="2020" name="bioRxiv">
        <title>Chromosome-level reference genome of the European wasp spider Argiope bruennichi: a resource for studies on range expansion and evolutionary adaptation.</title>
        <authorList>
            <person name="Sheffer M.M."/>
            <person name="Hoppe A."/>
            <person name="Krehenwinkel H."/>
            <person name="Uhl G."/>
            <person name="Kuss A.W."/>
            <person name="Jensen L."/>
            <person name="Jensen C."/>
            <person name="Gillespie R.G."/>
            <person name="Hoff K.J."/>
            <person name="Prost S."/>
        </authorList>
    </citation>
    <scope>NUCLEOTIDE SEQUENCE</scope>
</reference>
<evidence type="ECO:0000256" key="5">
    <source>
        <dbReference type="PROSITE-ProRule" id="PRU00042"/>
    </source>
</evidence>
<dbReference type="Proteomes" id="UP000807504">
    <property type="component" value="Unassembled WGS sequence"/>
</dbReference>
<dbReference type="PANTHER" id="PTHR24379:SF121">
    <property type="entry name" value="C2H2-TYPE DOMAIN-CONTAINING PROTEIN"/>
    <property type="match status" value="1"/>
</dbReference>
<dbReference type="PROSITE" id="PS50157">
    <property type="entry name" value="ZINC_FINGER_C2H2_2"/>
    <property type="match status" value="5"/>
</dbReference>
<evidence type="ECO:0000313" key="8">
    <source>
        <dbReference type="EMBL" id="KAF8778829.1"/>
    </source>
</evidence>
<dbReference type="FunFam" id="3.30.160.60:FF:000446">
    <property type="entry name" value="Zinc finger protein"/>
    <property type="match status" value="1"/>
</dbReference>
<dbReference type="Pfam" id="PF00096">
    <property type="entry name" value="zf-C2H2"/>
    <property type="match status" value="4"/>
</dbReference>
<dbReference type="InterPro" id="IPR036236">
    <property type="entry name" value="Znf_C2H2_sf"/>
</dbReference>
<feature type="domain" description="C2H2-type" evidence="7">
    <location>
        <begin position="185"/>
        <end position="212"/>
    </location>
</feature>
<evidence type="ECO:0000313" key="9">
    <source>
        <dbReference type="Proteomes" id="UP000807504"/>
    </source>
</evidence>
<feature type="domain" description="C2H2-type" evidence="7">
    <location>
        <begin position="157"/>
        <end position="184"/>
    </location>
</feature>
<keyword evidence="1" id="KW-0479">Metal-binding</keyword>
<keyword evidence="2" id="KW-0677">Repeat</keyword>
<evidence type="ECO:0000256" key="6">
    <source>
        <dbReference type="SAM" id="MobiDB-lite"/>
    </source>
</evidence>
<accession>A0A8T0EXT2</accession>
<dbReference type="InterPro" id="IPR013087">
    <property type="entry name" value="Znf_C2H2_type"/>
</dbReference>
<evidence type="ECO:0000256" key="3">
    <source>
        <dbReference type="ARBA" id="ARBA00022771"/>
    </source>
</evidence>
<feature type="domain" description="C2H2-type" evidence="7">
    <location>
        <begin position="101"/>
        <end position="128"/>
    </location>
</feature>
<organism evidence="8 9">
    <name type="scientific">Argiope bruennichi</name>
    <name type="common">Wasp spider</name>
    <name type="synonym">Aranea bruennichi</name>
    <dbReference type="NCBI Taxonomy" id="94029"/>
    <lineage>
        <taxon>Eukaryota</taxon>
        <taxon>Metazoa</taxon>
        <taxon>Ecdysozoa</taxon>
        <taxon>Arthropoda</taxon>
        <taxon>Chelicerata</taxon>
        <taxon>Arachnida</taxon>
        <taxon>Araneae</taxon>
        <taxon>Araneomorphae</taxon>
        <taxon>Entelegynae</taxon>
        <taxon>Araneoidea</taxon>
        <taxon>Araneidae</taxon>
        <taxon>Argiope</taxon>
    </lineage>
</organism>
<keyword evidence="9" id="KW-1185">Reference proteome</keyword>
<feature type="domain" description="C2H2-type" evidence="7">
    <location>
        <begin position="129"/>
        <end position="156"/>
    </location>
</feature>
<dbReference type="SUPFAM" id="SSF57667">
    <property type="entry name" value="beta-beta-alpha zinc fingers"/>
    <property type="match status" value="3"/>
</dbReference>
<keyword evidence="3 5" id="KW-0863">Zinc-finger</keyword>
<dbReference type="SMART" id="SM00355">
    <property type="entry name" value="ZnF_C2H2"/>
    <property type="match status" value="5"/>
</dbReference>
<feature type="compositionally biased region" description="Basic and acidic residues" evidence="6">
    <location>
        <begin position="75"/>
        <end position="90"/>
    </location>
</feature>
<dbReference type="PANTHER" id="PTHR24379">
    <property type="entry name" value="KRAB AND ZINC FINGER DOMAIN-CONTAINING"/>
    <property type="match status" value="1"/>
</dbReference>
<sequence>MEKDVAYLCDHCKDSTCASENKSKTYRWLFSLKTLFMCAKCSRYFNIGFRVTDKTSLLDPGKNSLQGLVDGQGENARKDEGSGNEHKIQENHPTGSNAKKYKCDICLQTFKTKYSLLYHKKLHNENSLFRCEYCNTCSRSKSEYQKHLNKHSNIKRYKCNFCTAAYKFRSNLLSHMNVHKAENPYRCKVCHWNCSSTDNLKIHMKTHSESRPYKCHICPSSYNAKFKLTDHMKRIHQEDYLRLKDKS</sequence>
<protein>
    <submittedName>
        <fullName evidence="8">Zinc finger protein 626 like protein</fullName>
    </submittedName>
</protein>
<dbReference type="Gene3D" id="3.30.160.60">
    <property type="entry name" value="Classic Zinc Finger"/>
    <property type="match status" value="4"/>
</dbReference>
<evidence type="ECO:0000256" key="1">
    <source>
        <dbReference type="ARBA" id="ARBA00022723"/>
    </source>
</evidence>
<evidence type="ECO:0000259" key="7">
    <source>
        <dbReference type="PROSITE" id="PS50157"/>
    </source>
</evidence>